<feature type="compositionally biased region" description="Polar residues" evidence="1">
    <location>
        <begin position="102"/>
        <end position="112"/>
    </location>
</feature>
<protein>
    <submittedName>
        <fullName evidence="2">Uncharacterized protein</fullName>
    </submittedName>
</protein>
<dbReference type="EMBL" id="CAGI01000191">
    <property type="protein sequence ID" value="CCF54389.1"/>
    <property type="molecule type" value="Genomic_DNA"/>
</dbReference>
<dbReference type="HOGENOM" id="CLU_054443_0_1_1"/>
<gene>
    <name evidence="2" type="ORF">UHOR_16472</name>
</gene>
<reference evidence="2 3" key="1">
    <citation type="journal article" date="2012" name="Plant Cell">
        <title>Genome comparison of barley and maize smut fungi reveals targeted loss of RNA silencing components and species-specific presence of transposable elements.</title>
        <authorList>
            <person name="Laurie J.D."/>
            <person name="Ali S."/>
            <person name="Linning R."/>
            <person name="Mannhaupt G."/>
            <person name="Wong P."/>
            <person name="Gueldener U."/>
            <person name="Muensterkoetter M."/>
            <person name="Moore R."/>
            <person name="Kahmann R."/>
            <person name="Bakkeren G."/>
            <person name="Schirawski J."/>
        </authorList>
    </citation>
    <scope>NUCLEOTIDE SEQUENCE [LARGE SCALE GENOMIC DNA]</scope>
    <source>
        <strain evidence="3">Uh4875-4</strain>
    </source>
</reference>
<evidence type="ECO:0000313" key="3">
    <source>
        <dbReference type="Proteomes" id="UP000006174"/>
    </source>
</evidence>
<dbReference type="Proteomes" id="UP000006174">
    <property type="component" value="Unassembled WGS sequence"/>
</dbReference>
<dbReference type="STRING" id="1128400.I2G5E6"/>
<comment type="caution">
    <text evidence="2">The sequence shown here is derived from an EMBL/GenBank/DDBJ whole genome shotgun (WGS) entry which is preliminary data.</text>
</comment>
<organism evidence="2 3">
    <name type="scientific">Ustilago hordei</name>
    <name type="common">Barley covered smut fungus</name>
    <dbReference type="NCBI Taxonomy" id="120017"/>
    <lineage>
        <taxon>Eukaryota</taxon>
        <taxon>Fungi</taxon>
        <taxon>Dikarya</taxon>
        <taxon>Basidiomycota</taxon>
        <taxon>Ustilaginomycotina</taxon>
        <taxon>Ustilaginomycetes</taxon>
        <taxon>Ustilaginales</taxon>
        <taxon>Ustilaginaceae</taxon>
        <taxon>Ustilago</taxon>
    </lineage>
</organism>
<keyword evidence="3" id="KW-1185">Reference proteome</keyword>
<name>I2G5E6_USTHO</name>
<dbReference type="OrthoDB" id="2557820at2759"/>
<dbReference type="AlphaFoldDB" id="I2G5E6"/>
<evidence type="ECO:0000313" key="2">
    <source>
        <dbReference type="EMBL" id="CCF54389.1"/>
    </source>
</evidence>
<sequence>MNAAPSHTPVLTGNGMLLHSYTWLLPNDKSKALELDDTTTPSLLPYSHQHSLSLQSDSLDLSSYNRKWDHMLAEIEATGEIVVDLDVIAADLEAELDAVSSEEGNTSHNMTQAADPESMSLLDTPHSDTVANMYDDISVLELARTGSSDQLDLPGYTAFAATCSETMALTIGSHHLEHMAFMATVMNGTVLVASGQQLHSANGILLEPLSLSEAKSHDNWDKWQEVMKSEMNSMSKMDVFELINIPADGKLISIWWVYKLKLDAQ</sequence>
<accession>I2G5E6</accession>
<evidence type="ECO:0000256" key="1">
    <source>
        <dbReference type="SAM" id="MobiDB-lite"/>
    </source>
</evidence>
<feature type="region of interest" description="Disordered" evidence="1">
    <location>
        <begin position="99"/>
        <end position="119"/>
    </location>
</feature>
<proteinExistence type="predicted"/>